<dbReference type="InterPro" id="IPR016024">
    <property type="entry name" value="ARM-type_fold"/>
</dbReference>
<dbReference type="Proteomes" id="UP001596039">
    <property type="component" value="Unassembled WGS sequence"/>
</dbReference>
<gene>
    <name evidence="1" type="ORF">ACFPJ4_04150</name>
</gene>
<dbReference type="EMBL" id="JBHSMG010000001">
    <property type="protein sequence ID" value="MFC5501430.1"/>
    <property type="molecule type" value="Genomic_DNA"/>
</dbReference>
<keyword evidence="2" id="KW-1185">Reference proteome</keyword>
<dbReference type="RefSeq" id="WP_386739019.1">
    <property type="nucleotide sequence ID" value="NZ_JBHSMG010000001.1"/>
</dbReference>
<organism evidence="1 2">
    <name type="scientific">Lysinimonas soli</name>
    <dbReference type="NCBI Taxonomy" id="1074233"/>
    <lineage>
        <taxon>Bacteria</taxon>
        <taxon>Bacillati</taxon>
        <taxon>Actinomycetota</taxon>
        <taxon>Actinomycetes</taxon>
        <taxon>Micrococcales</taxon>
        <taxon>Microbacteriaceae</taxon>
        <taxon>Lysinimonas</taxon>
    </lineage>
</organism>
<name>A0ABW0NN18_9MICO</name>
<dbReference type="Gene3D" id="1.25.10.10">
    <property type="entry name" value="Leucine-rich Repeat Variant"/>
    <property type="match status" value="1"/>
</dbReference>
<dbReference type="InterPro" id="IPR011989">
    <property type="entry name" value="ARM-like"/>
</dbReference>
<protein>
    <submittedName>
        <fullName evidence="1">DNA alkylation repair protein</fullName>
    </submittedName>
</protein>
<comment type="caution">
    <text evidence="1">The sequence shown here is derived from an EMBL/GenBank/DDBJ whole genome shotgun (WGS) entry which is preliminary data.</text>
</comment>
<reference evidence="2" key="1">
    <citation type="journal article" date="2019" name="Int. J. Syst. Evol. Microbiol.">
        <title>The Global Catalogue of Microorganisms (GCM) 10K type strain sequencing project: providing services to taxonomists for standard genome sequencing and annotation.</title>
        <authorList>
            <consortium name="The Broad Institute Genomics Platform"/>
            <consortium name="The Broad Institute Genome Sequencing Center for Infectious Disease"/>
            <person name="Wu L."/>
            <person name="Ma J."/>
        </authorList>
    </citation>
    <scope>NUCLEOTIDE SEQUENCE [LARGE SCALE GENOMIC DNA]</scope>
    <source>
        <strain evidence="2">CGMCC 4.6997</strain>
    </source>
</reference>
<dbReference type="SUPFAM" id="SSF48371">
    <property type="entry name" value="ARM repeat"/>
    <property type="match status" value="1"/>
</dbReference>
<proteinExistence type="predicted"/>
<evidence type="ECO:0000313" key="1">
    <source>
        <dbReference type="EMBL" id="MFC5501430.1"/>
    </source>
</evidence>
<accession>A0ABW0NN18</accession>
<sequence>MTARTEWTEQLSTVPADGIADFLTRNSGLPGPRGNLELADAFAEWAPAEVILELADSDDEYLRFCGTEAIGRLIREHPHDAALLETIRWRAGDERWRVREAAARALQIVGDADRGLLRRIVAEWVEADDALVQRAAIAAICEPRLLSDDPTRAAALAACASTTRWLSRQPLPTRRDAALRVLRQALGYCWSVAIAASPVAGISAFSELETSDDPDVAWIVASNAKKARLRRVLAERLGARP</sequence>
<evidence type="ECO:0000313" key="2">
    <source>
        <dbReference type="Proteomes" id="UP001596039"/>
    </source>
</evidence>